<dbReference type="STRING" id="68775.A0A5C3LVI7"/>
<evidence type="ECO:0000313" key="3">
    <source>
        <dbReference type="EMBL" id="TFK37219.1"/>
    </source>
</evidence>
<dbReference type="InterPro" id="IPR001155">
    <property type="entry name" value="OxRdtase_FMN_N"/>
</dbReference>
<accession>A0A5C3LVI7</accession>
<dbReference type="GO" id="GO:0003959">
    <property type="term" value="F:NADPH dehydrogenase activity"/>
    <property type="evidence" value="ECO:0007669"/>
    <property type="project" value="TreeGrafter"/>
</dbReference>
<dbReference type="OrthoDB" id="276546at2759"/>
<gene>
    <name evidence="3" type="ORF">BDQ12DRAFT_736365</name>
</gene>
<feature type="region of interest" description="Disordered" evidence="1">
    <location>
        <begin position="273"/>
        <end position="293"/>
    </location>
</feature>
<name>A0A5C3LVI7_9AGAR</name>
<dbReference type="PANTHER" id="PTHR22893">
    <property type="entry name" value="NADH OXIDOREDUCTASE-RELATED"/>
    <property type="match status" value="1"/>
</dbReference>
<reference evidence="3 4" key="1">
    <citation type="journal article" date="2019" name="Nat. Ecol. Evol.">
        <title>Megaphylogeny resolves global patterns of mushroom evolution.</title>
        <authorList>
            <person name="Varga T."/>
            <person name="Krizsan K."/>
            <person name="Foldi C."/>
            <person name="Dima B."/>
            <person name="Sanchez-Garcia M."/>
            <person name="Sanchez-Ramirez S."/>
            <person name="Szollosi G.J."/>
            <person name="Szarkandi J.G."/>
            <person name="Papp V."/>
            <person name="Albert L."/>
            <person name="Andreopoulos W."/>
            <person name="Angelini C."/>
            <person name="Antonin V."/>
            <person name="Barry K.W."/>
            <person name="Bougher N.L."/>
            <person name="Buchanan P."/>
            <person name="Buyck B."/>
            <person name="Bense V."/>
            <person name="Catcheside P."/>
            <person name="Chovatia M."/>
            <person name="Cooper J."/>
            <person name="Damon W."/>
            <person name="Desjardin D."/>
            <person name="Finy P."/>
            <person name="Geml J."/>
            <person name="Haridas S."/>
            <person name="Hughes K."/>
            <person name="Justo A."/>
            <person name="Karasinski D."/>
            <person name="Kautmanova I."/>
            <person name="Kiss B."/>
            <person name="Kocsube S."/>
            <person name="Kotiranta H."/>
            <person name="LaButti K.M."/>
            <person name="Lechner B.E."/>
            <person name="Liimatainen K."/>
            <person name="Lipzen A."/>
            <person name="Lukacs Z."/>
            <person name="Mihaltcheva S."/>
            <person name="Morgado L.N."/>
            <person name="Niskanen T."/>
            <person name="Noordeloos M.E."/>
            <person name="Ohm R.A."/>
            <person name="Ortiz-Santana B."/>
            <person name="Ovrebo C."/>
            <person name="Racz N."/>
            <person name="Riley R."/>
            <person name="Savchenko A."/>
            <person name="Shiryaev A."/>
            <person name="Soop K."/>
            <person name="Spirin V."/>
            <person name="Szebenyi C."/>
            <person name="Tomsovsky M."/>
            <person name="Tulloss R.E."/>
            <person name="Uehling J."/>
            <person name="Grigoriev I.V."/>
            <person name="Vagvolgyi C."/>
            <person name="Papp T."/>
            <person name="Martin F.M."/>
            <person name="Miettinen O."/>
            <person name="Hibbett D.S."/>
            <person name="Nagy L.G."/>
        </authorList>
    </citation>
    <scope>NUCLEOTIDE SEQUENCE [LARGE SCALE GENOMIC DNA]</scope>
    <source>
        <strain evidence="3 4">CBS 166.37</strain>
    </source>
</reference>
<organism evidence="3 4">
    <name type="scientific">Crucibulum laeve</name>
    <dbReference type="NCBI Taxonomy" id="68775"/>
    <lineage>
        <taxon>Eukaryota</taxon>
        <taxon>Fungi</taxon>
        <taxon>Dikarya</taxon>
        <taxon>Basidiomycota</taxon>
        <taxon>Agaricomycotina</taxon>
        <taxon>Agaricomycetes</taxon>
        <taxon>Agaricomycetidae</taxon>
        <taxon>Agaricales</taxon>
        <taxon>Agaricineae</taxon>
        <taxon>Nidulariaceae</taxon>
        <taxon>Crucibulum</taxon>
    </lineage>
</organism>
<proteinExistence type="predicted"/>
<dbReference type="InterPro" id="IPR045247">
    <property type="entry name" value="Oye-like"/>
</dbReference>
<evidence type="ECO:0000259" key="2">
    <source>
        <dbReference type="Pfam" id="PF00724"/>
    </source>
</evidence>
<dbReference type="CDD" id="cd02933">
    <property type="entry name" value="OYE_like_FMN"/>
    <property type="match status" value="1"/>
</dbReference>
<dbReference type="Pfam" id="PF00724">
    <property type="entry name" value="Oxidored_FMN"/>
    <property type="match status" value="1"/>
</dbReference>
<dbReference type="InterPro" id="IPR013785">
    <property type="entry name" value="Aldolase_TIM"/>
</dbReference>
<dbReference type="Proteomes" id="UP000308652">
    <property type="component" value="Unassembled WGS sequence"/>
</dbReference>
<evidence type="ECO:0000256" key="1">
    <source>
        <dbReference type="SAM" id="MobiDB-lite"/>
    </source>
</evidence>
<dbReference type="Gene3D" id="3.20.20.70">
    <property type="entry name" value="Aldolase class I"/>
    <property type="match status" value="1"/>
</dbReference>
<feature type="domain" description="NADH:flavin oxidoreductase/NADH oxidase N-terminal" evidence="2">
    <location>
        <begin position="9"/>
        <end position="353"/>
    </location>
</feature>
<dbReference type="FunFam" id="3.20.20.70:FF:000138">
    <property type="entry name" value="NADPH dehydrogenase 1"/>
    <property type="match status" value="1"/>
</dbReference>
<dbReference type="GO" id="GO:0010181">
    <property type="term" value="F:FMN binding"/>
    <property type="evidence" value="ECO:0007669"/>
    <property type="project" value="InterPro"/>
</dbReference>
<dbReference type="SUPFAM" id="SSF51395">
    <property type="entry name" value="FMN-linked oxidoreductases"/>
    <property type="match status" value="1"/>
</dbReference>
<sequence>MSPPSPTPKLFQPIKVGNITLQHRVALAPLTRFRAAKKTHIHTVSLAKTYYSQRGSTPGTLLITEATFIAAQAGGYDNVPGIWSDEQVEAWKEIVAGVHAAGSFIYLQLWAIGRAASEATLSEDGFPYVAPSPIPLSTHPKTIPRELTHNEIQEYVQLYAQAAKNAVHGAGFDGVEIHGANGYLIDQFLQDVSNKRTDSYGGSVENRSRFGLQVVDAVVEAVGAEKVGIRLSPWSEFQDMKMENPIPQYSHFVSSIRESHPNFSYIHLVEPRAAGNEGPRQSEDATGSYNDTEKESNDFIRKIWLPKPLITAGGYTRHTALKRAEESEGELIAFGRDFIANPDLPLRIKHDIPFTPYDRDTFYVPAEKEGTEKGYIDYPFADLEKTEAKQ</sequence>
<dbReference type="EMBL" id="ML213609">
    <property type="protein sequence ID" value="TFK37219.1"/>
    <property type="molecule type" value="Genomic_DNA"/>
</dbReference>
<protein>
    <recommendedName>
        <fullName evidence="2">NADH:flavin oxidoreductase/NADH oxidase N-terminal domain-containing protein</fullName>
    </recommendedName>
</protein>
<evidence type="ECO:0000313" key="4">
    <source>
        <dbReference type="Proteomes" id="UP000308652"/>
    </source>
</evidence>
<dbReference type="PANTHER" id="PTHR22893:SF91">
    <property type="entry name" value="NADPH DEHYDROGENASE 2-RELATED"/>
    <property type="match status" value="1"/>
</dbReference>
<keyword evidence="4" id="KW-1185">Reference proteome</keyword>
<dbReference type="AlphaFoldDB" id="A0A5C3LVI7"/>